<keyword evidence="10 13" id="KW-0648">Protein biosynthesis</keyword>
<evidence type="ECO:0000313" key="16">
    <source>
        <dbReference type="Proteomes" id="UP000177090"/>
    </source>
</evidence>
<dbReference type="CDD" id="cd00771">
    <property type="entry name" value="ThrRS_core"/>
    <property type="match status" value="1"/>
</dbReference>
<dbReference type="GO" id="GO:0004829">
    <property type="term" value="F:threonine-tRNA ligase activity"/>
    <property type="evidence" value="ECO:0007669"/>
    <property type="project" value="UniProtKB-UniRule"/>
</dbReference>
<keyword evidence="5 13" id="KW-0479">Metal-binding</keyword>
<dbReference type="Proteomes" id="UP000177090">
    <property type="component" value="Unassembled WGS sequence"/>
</dbReference>
<dbReference type="GO" id="GO:0046872">
    <property type="term" value="F:metal ion binding"/>
    <property type="evidence" value="ECO:0007669"/>
    <property type="project" value="UniProtKB-KW"/>
</dbReference>
<keyword evidence="2 13" id="KW-0963">Cytoplasm</keyword>
<evidence type="ECO:0000256" key="11">
    <source>
        <dbReference type="ARBA" id="ARBA00023146"/>
    </source>
</evidence>
<dbReference type="Gene3D" id="3.30.930.10">
    <property type="entry name" value="Bira Bifunctional Protein, Domain 2"/>
    <property type="match status" value="1"/>
</dbReference>
<sequence length="578" mass="65496">MDTGDQLTRVRHSLAHLLAIAVKEKNTGVKLGIGPVIESGFYYDFAFSSGYSPSPDDLKRFEARMRELIAEHLAFTLAEVSPDEAHAQFKDEPYKLELINELVERGEKLTTYTSGSFNDLCVGPHVANTSEINPDAFAITHTAGAYWRGDEKNAMLTRIYGAAFATPKELAEWESLKEEAALRDHRKLGRELGLFAFSDLVGSGLPLFTPKGTLVRDLIVEKIQTLQKEHGYERVTIPHITKRELYETSGHWEKFKDDLFYVKGRSETEFVMKPMNCPHHTQIYASAQRSYKELPIRYMETTAVYRDEQQGELLGLSRVRAITQDDGHVFCRLEQVGAEVTHIIHVIKAFYTELGMFAEDKYRVSLSVRDMAHKEKYLGEDRNWAEAEAALEKCAKREALNYKRVEGEAAFYGPKLDFIFKDSLGREWQLGTVQIDFVMPERFGLEYTAEDGSRQRPVMIHRAIAGSLERFMAIMIEHFGGAFPLWLAPVQAVAFPVGGAHKEYAREVTDVLKQRGVRAELDERDESLGKRIRDSKLNKIPYLLVVGDKELASHTITAESREGTLGALTLEEFVSTLK</sequence>
<dbReference type="InterPro" id="IPR045864">
    <property type="entry name" value="aa-tRNA-synth_II/BPL/LPL"/>
</dbReference>
<dbReference type="SUPFAM" id="SSF55681">
    <property type="entry name" value="Class II aaRS and biotin synthetases"/>
    <property type="match status" value="1"/>
</dbReference>
<comment type="similarity">
    <text evidence="1 13">Belongs to the class-II aminoacyl-tRNA synthetase family.</text>
</comment>
<comment type="subunit">
    <text evidence="13">Homodimer.</text>
</comment>
<dbReference type="InterPro" id="IPR004154">
    <property type="entry name" value="Anticodon-bd"/>
</dbReference>
<evidence type="ECO:0000256" key="9">
    <source>
        <dbReference type="ARBA" id="ARBA00022884"/>
    </source>
</evidence>
<feature type="binding site" evidence="13">
    <location>
        <position position="461"/>
    </location>
    <ligand>
        <name>Zn(2+)</name>
        <dbReference type="ChEBI" id="CHEBI:29105"/>
        <note>catalytic</note>
    </ligand>
</feature>
<evidence type="ECO:0000256" key="8">
    <source>
        <dbReference type="ARBA" id="ARBA00022840"/>
    </source>
</evidence>
<dbReference type="Pfam" id="PF07973">
    <property type="entry name" value="tRNA_SAD"/>
    <property type="match status" value="1"/>
</dbReference>
<evidence type="ECO:0000256" key="13">
    <source>
        <dbReference type="HAMAP-Rule" id="MF_00184"/>
    </source>
</evidence>
<dbReference type="CDD" id="cd00860">
    <property type="entry name" value="ThrRS_anticodon"/>
    <property type="match status" value="1"/>
</dbReference>
<keyword evidence="11 13" id="KW-0030">Aminoacyl-tRNA synthetase</keyword>
<feature type="domain" description="Aminoacyl-transfer RNA synthetases class-II family profile" evidence="14">
    <location>
        <begin position="210"/>
        <end position="484"/>
    </location>
</feature>
<evidence type="ECO:0000256" key="10">
    <source>
        <dbReference type="ARBA" id="ARBA00022917"/>
    </source>
</evidence>
<keyword evidence="6 13" id="KW-0547">Nucleotide-binding</keyword>
<dbReference type="EC" id="6.1.1.3" evidence="13"/>
<accession>A0A1G2QIU1</accession>
<comment type="subcellular location">
    <subcellularLocation>
        <location evidence="13">Cytoplasm</location>
    </subcellularLocation>
</comment>
<dbReference type="Pfam" id="PF00587">
    <property type="entry name" value="tRNA-synt_2b"/>
    <property type="match status" value="1"/>
</dbReference>
<dbReference type="InterPro" id="IPR012947">
    <property type="entry name" value="tRNA_SAD"/>
</dbReference>
<keyword evidence="3 13" id="KW-0820">tRNA-binding</keyword>
<name>A0A1G2QIU1_9BACT</name>
<evidence type="ECO:0000256" key="1">
    <source>
        <dbReference type="ARBA" id="ARBA00008226"/>
    </source>
</evidence>
<dbReference type="Gene3D" id="3.30.54.20">
    <property type="match status" value="1"/>
</dbReference>
<dbReference type="NCBIfam" id="TIGR00418">
    <property type="entry name" value="thrS"/>
    <property type="match status" value="1"/>
</dbReference>
<dbReference type="FunFam" id="3.30.980.10:FF:000005">
    <property type="entry name" value="Threonyl-tRNA synthetase, mitochondrial"/>
    <property type="match status" value="1"/>
</dbReference>
<dbReference type="Gene3D" id="3.40.50.800">
    <property type="entry name" value="Anticodon-binding domain"/>
    <property type="match status" value="1"/>
</dbReference>
<evidence type="ECO:0000256" key="3">
    <source>
        <dbReference type="ARBA" id="ARBA00022555"/>
    </source>
</evidence>
<proteinExistence type="inferred from homology"/>
<dbReference type="SUPFAM" id="SSF55186">
    <property type="entry name" value="ThrRS/AlaRS common domain"/>
    <property type="match status" value="1"/>
</dbReference>
<evidence type="ECO:0000259" key="14">
    <source>
        <dbReference type="PROSITE" id="PS50862"/>
    </source>
</evidence>
<dbReference type="SMART" id="SM00863">
    <property type="entry name" value="tRNA_SAD"/>
    <property type="match status" value="1"/>
</dbReference>
<dbReference type="PROSITE" id="PS50862">
    <property type="entry name" value="AA_TRNA_LIGASE_II"/>
    <property type="match status" value="1"/>
</dbReference>
<dbReference type="InterPro" id="IPR036621">
    <property type="entry name" value="Anticodon-bd_dom_sf"/>
</dbReference>
<dbReference type="SUPFAM" id="SSF52954">
    <property type="entry name" value="Class II aaRS ABD-related"/>
    <property type="match status" value="1"/>
</dbReference>
<dbReference type="InterPro" id="IPR018163">
    <property type="entry name" value="Thr/Ala-tRNA-synth_IIc_edit"/>
</dbReference>
<evidence type="ECO:0000256" key="7">
    <source>
        <dbReference type="ARBA" id="ARBA00022833"/>
    </source>
</evidence>
<dbReference type="FunFam" id="3.40.50.800:FF:000001">
    <property type="entry name" value="Threonine--tRNA ligase"/>
    <property type="match status" value="1"/>
</dbReference>
<comment type="cofactor">
    <cofactor evidence="13">
        <name>Zn(2+)</name>
        <dbReference type="ChEBI" id="CHEBI:29105"/>
    </cofactor>
    <text evidence="13">Binds 1 zinc ion per subunit.</text>
</comment>
<keyword evidence="9 13" id="KW-0694">RNA-binding</keyword>
<evidence type="ECO:0000256" key="12">
    <source>
        <dbReference type="ARBA" id="ARBA00049515"/>
    </source>
</evidence>
<evidence type="ECO:0000256" key="2">
    <source>
        <dbReference type="ARBA" id="ARBA00022490"/>
    </source>
</evidence>
<dbReference type="PRINTS" id="PR01047">
    <property type="entry name" value="TRNASYNTHTHR"/>
</dbReference>
<dbReference type="AlphaFoldDB" id="A0A1G2QIU1"/>
<feature type="binding site" evidence="13">
    <location>
        <position position="328"/>
    </location>
    <ligand>
        <name>Zn(2+)</name>
        <dbReference type="ChEBI" id="CHEBI:29105"/>
        <note>catalytic</note>
    </ligand>
</feature>
<dbReference type="GO" id="GO:0006435">
    <property type="term" value="P:threonyl-tRNA aminoacylation"/>
    <property type="evidence" value="ECO:0007669"/>
    <property type="project" value="UniProtKB-UniRule"/>
</dbReference>
<evidence type="ECO:0000256" key="4">
    <source>
        <dbReference type="ARBA" id="ARBA00022598"/>
    </source>
</evidence>
<feature type="binding site" evidence="13">
    <location>
        <position position="277"/>
    </location>
    <ligand>
        <name>Zn(2+)</name>
        <dbReference type="ChEBI" id="CHEBI:29105"/>
        <note>catalytic</note>
    </ligand>
</feature>
<dbReference type="Pfam" id="PF03129">
    <property type="entry name" value="HGTP_anticodon"/>
    <property type="match status" value="1"/>
</dbReference>
<keyword evidence="8 13" id="KW-0067">ATP-binding</keyword>
<organism evidence="15 16">
    <name type="scientific">Candidatus Vogelbacteria bacterium RIFOXYD1_FULL_51_18</name>
    <dbReference type="NCBI Taxonomy" id="1802440"/>
    <lineage>
        <taxon>Bacteria</taxon>
        <taxon>Candidatus Vogeliibacteriota</taxon>
    </lineage>
</organism>
<dbReference type="EMBL" id="MHTL01000014">
    <property type="protein sequence ID" value="OHA60358.1"/>
    <property type="molecule type" value="Genomic_DNA"/>
</dbReference>
<comment type="catalytic activity">
    <reaction evidence="12 13">
        <text>tRNA(Thr) + L-threonine + ATP = L-threonyl-tRNA(Thr) + AMP + diphosphate + H(+)</text>
        <dbReference type="Rhea" id="RHEA:24624"/>
        <dbReference type="Rhea" id="RHEA-COMP:9670"/>
        <dbReference type="Rhea" id="RHEA-COMP:9704"/>
        <dbReference type="ChEBI" id="CHEBI:15378"/>
        <dbReference type="ChEBI" id="CHEBI:30616"/>
        <dbReference type="ChEBI" id="CHEBI:33019"/>
        <dbReference type="ChEBI" id="CHEBI:57926"/>
        <dbReference type="ChEBI" id="CHEBI:78442"/>
        <dbReference type="ChEBI" id="CHEBI:78534"/>
        <dbReference type="ChEBI" id="CHEBI:456215"/>
        <dbReference type="EC" id="6.1.1.3"/>
    </reaction>
</comment>
<dbReference type="InterPro" id="IPR033728">
    <property type="entry name" value="ThrRS_core"/>
</dbReference>
<dbReference type="GO" id="GO:0000049">
    <property type="term" value="F:tRNA binding"/>
    <property type="evidence" value="ECO:0007669"/>
    <property type="project" value="UniProtKB-KW"/>
</dbReference>
<comment type="caution">
    <text evidence="13">Lacks conserved residue(s) required for the propagation of feature annotation.</text>
</comment>
<dbReference type="GO" id="GO:0005524">
    <property type="term" value="F:ATP binding"/>
    <property type="evidence" value="ECO:0007669"/>
    <property type="project" value="UniProtKB-UniRule"/>
</dbReference>
<comment type="caution">
    <text evidence="15">The sequence shown here is derived from an EMBL/GenBank/DDBJ whole genome shotgun (WGS) entry which is preliminary data.</text>
</comment>
<dbReference type="InterPro" id="IPR002314">
    <property type="entry name" value="aa-tRNA-synt_IIb"/>
</dbReference>
<gene>
    <name evidence="13" type="primary">thrS</name>
    <name evidence="15" type="ORF">A2569_02860</name>
</gene>
<dbReference type="GO" id="GO:0005737">
    <property type="term" value="C:cytoplasm"/>
    <property type="evidence" value="ECO:0007669"/>
    <property type="project" value="UniProtKB-SubCell"/>
</dbReference>
<dbReference type="FunFam" id="3.30.930.10:FF:000002">
    <property type="entry name" value="Threonine--tRNA ligase"/>
    <property type="match status" value="1"/>
</dbReference>
<evidence type="ECO:0000256" key="6">
    <source>
        <dbReference type="ARBA" id="ARBA00022741"/>
    </source>
</evidence>
<dbReference type="HAMAP" id="MF_00184">
    <property type="entry name" value="Thr_tRNA_synth"/>
    <property type="match status" value="1"/>
</dbReference>
<evidence type="ECO:0000313" key="15">
    <source>
        <dbReference type="EMBL" id="OHA60358.1"/>
    </source>
</evidence>
<dbReference type="InterPro" id="IPR006195">
    <property type="entry name" value="aa-tRNA-synth_II"/>
</dbReference>
<evidence type="ECO:0000256" key="5">
    <source>
        <dbReference type="ARBA" id="ARBA00022723"/>
    </source>
</evidence>
<dbReference type="InterPro" id="IPR002320">
    <property type="entry name" value="Thr-tRNA-ligase_IIa"/>
</dbReference>
<dbReference type="PANTHER" id="PTHR11451:SF44">
    <property type="entry name" value="THREONINE--TRNA LIGASE, CHLOROPLASTIC_MITOCHONDRIAL 2"/>
    <property type="match status" value="1"/>
</dbReference>
<keyword evidence="7 13" id="KW-0862">Zinc</keyword>
<reference evidence="15 16" key="1">
    <citation type="journal article" date="2016" name="Nat. Commun.">
        <title>Thousands of microbial genomes shed light on interconnected biogeochemical processes in an aquifer system.</title>
        <authorList>
            <person name="Anantharaman K."/>
            <person name="Brown C.T."/>
            <person name="Hug L.A."/>
            <person name="Sharon I."/>
            <person name="Castelle C.J."/>
            <person name="Probst A.J."/>
            <person name="Thomas B.C."/>
            <person name="Singh A."/>
            <person name="Wilkins M.J."/>
            <person name="Karaoz U."/>
            <person name="Brodie E.L."/>
            <person name="Williams K.H."/>
            <person name="Hubbard S.S."/>
            <person name="Banfield J.F."/>
        </authorList>
    </citation>
    <scope>NUCLEOTIDE SEQUENCE [LARGE SCALE GENOMIC DNA]</scope>
</reference>
<dbReference type="STRING" id="1802440.A2569_02860"/>
<keyword evidence="4 13" id="KW-0436">Ligase</keyword>
<dbReference type="PANTHER" id="PTHR11451">
    <property type="entry name" value="THREONINE-TRNA LIGASE"/>
    <property type="match status" value="1"/>
</dbReference>
<dbReference type="Gene3D" id="3.30.980.10">
    <property type="entry name" value="Threonyl-trna Synthetase, Chain A, domain 2"/>
    <property type="match status" value="1"/>
</dbReference>
<dbReference type="InterPro" id="IPR047246">
    <property type="entry name" value="ThrRS_anticodon"/>
</dbReference>
<protein>
    <recommendedName>
        <fullName evidence="13">Threonine--tRNA ligase</fullName>
        <ecNumber evidence="13">6.1.1.3</ecNumber>
    </recommendedName>
    <alternativeName>
        <fullName evidence="13">Threonyl-tRNA synthetase</fullName>
        <shortName evidence="13">ThrRS</shortName>
    </alternativeName>
</protein>